<evidence type="ECO:0000256" key="4">
    <source>
        <dbReference type="ARBA" id="ARBA00022692"/>
    </source>
</evidence>
<reference evidence="9 10" key="1">
    <citation type="submission" date="2018-09" db="EMBL/GenBank/DDBJ databases">
        <title>Genome sequencing of strain 1JSPR-7.</title>
        <authorList>
            <person name="Heo J."/>
            <person name="Kim S.-J."/>
            <person name="Kwon S.-W."/>
        </authorList>
    </citation>
    <scope>NUCLEOTIDE SEQUENCE [LARGE SCALE GENOMIC DNA]</scope>
    <source>
        <strain evidence="9 10">1JSPR-7</strain>
    </source>
</reference>
<accession>A0A387BBC7</accession>
<dbReference type="InterPro" id="IPR030191">
    <property type="entry name" value="CodB"/>
</dbReference>
<keyword evidence="4 8" id="KW-0812">Transmembrane</keyword>
<feature type="transmembrane region" description="Helical" evidence="8">
    <location>
        <begin position="321"/>
        <end position="343"/>
    </location>
</feature>
<organism evidence="9 10">
    <name type="scientific">Lactococcus allomyrinae</name>
    <dbReference type="NCBI Taxonomy" id="2419773"/>
    <lineage>
        <taxon>Bacteria</taxon>
        <taxon>Bacillati</taxon>
        <taxon>Bacillota</taxon>
        <taxon>Bacilli</taxon>
        <taxon>Lactobacillales</taxon>
        <taxon>Streptococcaceae</taxon>
        <taxon>Lactococcus</taxon>
    </lineage>
</organism>
<keyword evidence="3 7" id="KW-0813">Transport</keyword>
<dbReference type="EMBL" id="CP032627">
    <property type="protein sequence ID" value="AYF99697.1"/>
    <property type="molecule type" value="Genomic_DNA"/>
</dbReference>
<dbReference type="PANTHER" id="PTHR30569">
    <property type="entry name" value="CYTOSINE TRANSPORTER CODB"/>
    <property type="match status" value="1"/>
</dbReference>
<gene>
    <name evidence="9" type="ORF">D7I46_00475</name>
</gene>
<sequence>MEDLQVSPERRTAGAWDSFATWVNANANNGTWFTGGVIAAAGVWTASVDLVIVGLMSYAFLSIAAYMGYKTGLPAMYLTRPSFGVRGSVLPSMINIIQFMGWAAANTFIAAVSMAMMLNALFKFPAINSNNAYISIGTGIFIMMILHLLSVSMGEKSIRILERFGIWLIYILVLWEMIVVFHDFSWHQLINWKPAINIKMSSGKVIDTLAVFNLGWAMAGSDFSRFAKNKKAALAVSFIGVNIGTWWFASIGMFSTIAMALSLNNFNPENSDPSVVATKLGLGLVALLVIVITSTTSNAVSLLAAGSAYNNIFKRTSFNRSLVIVTILASLISFIPLIINSFLASFTAFLSVIGMTMIPVIPIFLIDFYILNNQKYDISALDKAGGVYWYNKGINWIAVISWGIGVLAYNLFQRWTMVSDVIGASFESLILAGFSYFLLTKTLRK</sequence>
<feature type="transmembrane region" description="Helical" evidence="8">
    <location>
        <begin position="89"/>
        <end position="112"/>
    </location>
</feature>
<dbReference type="AlphaFoldDB" id="A0A387BBC7"/>
<dbReference type="GO" id="GO:0005886">
    <property type="term" value="C:plasma membrane"/>
    <property type="evidence" value="ECO:0007669"/>
    <property type="project" value="TreeGrafter"/>
</dbReference>
<feature type="transmembrane region" description="Helical" evidence="8">
    <location>
        <begin position="232"/>
        <end position="261"/>
    </location>
</feature>
<feature type="transmembrane region" description="Helical" evidence="8">
    <location>
        <begin position="393"/>
        <end position="412"/>
    </location>
</feature>
<evidence type="ECO:0000313" key="9">
    <source>
        <dbReference type="EMBL" id="AYF99697.1"/>
    </source>
</evidence>
<dbReference type="Pfam" id="PF02133">
    <property type="entry name" value="Transp_cyt_pur"/>
    <property type="match status" value="1"/>
</dbReference>
<evidence type="ECO:0000256" key="2">
    <source>
        <dbReference type="ARBA" id="ARBA00008974"/>
    </source>
</evidence>
<proteinExistence type="inferred from homology"/>
<dbReference type="InterPro" id="IPR001248">
    <property type="entry name" value="Pur-cyt_permease"/>
</dbReference>
<dbReference type="Proteomes" id="UP000269374">
    <property type="component" value="Chromosome"/>
</dbReference>
<dbReference type="KEGG" id="lact:D7I46_00475"/>
<evidence type="ECO:0000256" key="5">
    <source>
        <dbReference type="ARBA" id="ARBA00022989"/>
    </source>
</evidence>
<dbReference type="PIRSF" id="PIRSF002744">
    <property type="entry name" value="Pur-cyt_permease"/>
    <property type="match status" value="1"/>
</dbReference>
<name>A0A387BBC7_9LACT</name>
<feature type="transmembrane region" description="Helical" evidence="8">
    <location>
        <begin position="164"/>
        <end position="182"/>
    </location>
</feature>
<keyword evidence="6 7" id="KW-0472">Membrane</keyword>
<feature type="transmembrane region" description="Helical" evidence="8">
    <location>
        <begin position="281"/>
        <end position="309"/>
    </location>
</feature>
<protein>
    <submittedName>
        <fullName evidence="9">Cytosine permease</fullName>
    </submittedName>
</protein>
<keyword evidence="10" id="KW-1185">Reference proteome</keyword>
<comment type="subcellular location">
    <subcellularLocation>
        <location evidence="1">Membrane</location>
        <topology evidence="1">Multi-pass membrane protein</topology>
    </subcellularLocation>
</comment>
<feature type="transmembrane region" description="Helical" evidence="8">
    <location>
        <begin position="50"/>
        <end position="69"/>
    </location>
</feature>
<dbReference type="Gene3D" id="1.10.4160.10">
    <property type="entry name" value="Hydantoin permease"/>
    <property type="match status" value="1"/>
</dbReference>
<evidence type="ECO:0000256" key="1">
    <source>
        <dbReference type="ARBA" id="ARBA00004141"/>
    </source>
</evidence>
<evidence type="ECO:0000256" key="7">
    <source>
        <dbReference type="PIRNR" id="PIRNR002744"/>
    </source>
</evidence>
<dbReference type="RefSeq" id="WP_120771087.1">
    <property type="nucleotide sequence ID" value="NZ_CP032627.1"/>
</dbReference>
<evidence type="ECO:0000256" key="6">
    <source>
        <dbReference type="ARBA" id="ARBA00023136"/>
    </source>
</evidence>
<feature type="transmembrane region" description="Helical" evidence="8">
    <location>
        <begin position="349"/>
        <end position="372"/>
    </location>
</feature>
<evidence type="ECO:0000256" key="3">
    <source>
        <dbReference type="ARBA" id="ARBA00022448"/>
    </source>
</evidence>
<dbReference type="GO" id="GO:0015209">
    <property type="term" value="F:cytosine transmembrane transporter activity"/>
    <property type="evidence" value="ECO:0007669"/>
    <property type="project" value="InterPro"/>
</dbReference>
<keyword evidence="5 8" id="KW-1133">Transmembrane helix</keyword>
<dbReference type="OrthoDB" id="53505at2"/>
<feature type="transmembrane region" description="Helical" evidence="8">
    <location>
        <begin position="418"/>
        <end position="439"/>
    </location>
</feature>
<dbReference type="PANTHER" id="PTHR30569:SF0">
    <property type="entry name" value="CYTOSINE PERMEASE"/>
    <property type="match status" value="1"/>
</dbReference>
<comment type="similarity">
    <text evidence="2 7">Belongs to the purine-cytosine permease (2.A.39) family.</text>
</comment>
<evidence type="ECO:0000256" key="8">
    <source>
        <dbReference type="SAM" id="Phobius"/>
    </source>
</evidence>
<dbReference type="InterPro" id="IPR026030">
    <property type="entry name" value="Pur-cyt_permease_Fcy2/21/22"/>
</dbReference>
<evidence type="ECO:0000313" key="10">
    <source>
        <dbReference type="Proteomes" id="UP000269374"/>
    </source>
</evidence>
<feature type="transmembrane region" description="Helical" evidence="8">
    <location>
        <begin position="132"/>
        <end position="152"/>
    </location>
</feature>